<feature type="repeat" description="ANK" evidence="3">
    <location>
        <begin position="398"/>
        <end position="427"/>
    </location>
</feature>
<dbReference type="AlphaFoldDB" id="A0A812NQ94"/>
<accession>A0A812NQ94</accession>
<evidence type="ECO:0000256" key="1">
    <source>
        <dbReference type="ARBA" id="ARBA00022737"/>
    </source>
</evidence>
<feature type="repeat" description="ANK" evidence="3">
    <location>
        <begin position="292"/>
        <end position="321"/>
    </location>
</feature>
<dbReference type="PANTHER" id="PTHR24198:SF165">
    <property type="entry name" value="ANKYRIN REPEAT-CONTAINING PROTEIN-RELATED"/>
    <property type="match status" value="1"/>
</dbReference>
<organism evidence="4 5">
    <name type="scientific">Symbiodinium pilosum</name>
    <name type="common">Dinoflagellate</name>
    <dbReference type="NCBI Taxonomy" id="2952"/>
    <lineage>
        <taxon>Eukaryota</taxon>
        <taxon>Sar</taxon>
        <taxon>Alveolata</taxon>
        <taxon>Dinophyceae</taxon>
        <taxon>Suessiales</taxon>
        <taxon>Symbiodiniaceae</taxon>
        <taxon>Symbiodinium</taxon>
    </lineage>
</organism>
<dbReference type="PROSITE" id="PS50297">
    <property type="entry name" value="ANK_REP_REGION"/>
    <property type="match status" value="2"/>
</dbReference>
<dbReference type="Pfam" id="PF12796">
    <property type="entry name" value="Ank_2"/>
    <property type="match status" value="1"/>
</dbReference>
<evidence type="ECO:0000313" key="5">
    <source>
        <dbReference type="Proteomes" id="UP000649617"/>
    </source>
</evidence>
<proteinExistence type="predicted"/>
<dbReference type="PROSITE" id="PS50088">
    <property type="entry name" value="ANK_REPEAT"/>
    <property type="match status" value="3"/>
</dbReference>
<dbReference type="Proteomes" id="UP000649617">
    <property type="component" value="Unassembled WGS sequence"/>
</dbReference>
<reference evidence="4" key="1">
    <citation type="submission" date="2021-02" db="EMBL/GenBank/DDBJ databases">
        <authorList>
            <person name="Dougan E. K."/>
            <person name="Rhodes N."/>
            <person name="Thang M."/>
            <person name="Chan C."/>
        </authorList>
    </citation>
    <scope>NUCLEOTIDE SEQUENCE</scope>
</reference>
<evidence type="ECO:0000256" key="2">
    <source>
        <dbReference type="ARBA" id="ARBA00023043"/>
    </source>
</evidence>
<dbReference type="Gene3D" id="1.25.40.20">
    <property type="entry name" value="Ankyrin repeat-containing domain"/>
    <property type="match status" value="1"/>
</dbReference>
<dbReference type="OrthoDB" id="20872at2759"/>
<keyword evidence="2 3" id="KW-0040">ANK repeat</keyword>
<dbReference type="SMART" id="SM00248">
    <property type="entry name" value="ANK"/>
    <property type="match status" value="4"/>
</dbReference>
<comment type="caution">
    <text evidence="4">The sequence shown here is derived from an EMBL/GenBank/DDBJ whole genome shotgun (WGS) entry which is preliminary data.</text>
</comment>
<feature type="repeat" description="ANK" evidence="3">
    <location>
        <begin position="365"/>
        <end position="397"/>
    </location>
</feature>
<name>A0A812NQ94_SYMPI</name>
<keyword evidence="1" id="KW-0677">Repeat</keyword>
<dbReference type="SUPFAM" id="SSF48403">
    <property type="entry name" value="Ankyrin repeat"/>
    <property type="match status" value="1"/>
</dbReference>
<sequence length="427" mass="47938">MWLISGYEILQLAAPLPSHEILKKQGKLCSWRPGHSRRVVLISHQWAGLRHPDPAFKQFTVLQQALRNLAAGKVKMQMDTISAINGIELEMLSPEEQVNCSEWDFWYDYFACPQITGTSHHPCEYSPEVTRLVQSIPAYCTIASFMLVLAPSIQHSDTGEVISQRTWHKRGWCRLERAATAFSGNSKSILIVSSETRLLVTASPDWVKGCPAEGDFTQETDRELVRAVTCRLMEIRCANFQRRGEQEKWRFYRALMPKAQGTQGCQFGEEVGEFLHRYELQTPACCFKPVLTPLILAALEGNLDVLRGLLDRSANVNQVVRWQLPEMHIDGYHTALSLAAMLSTKEVVKTLLDWQASLDIVKNMNNPSVLSIAGYFGNDRVMKLLLDRGASIRTCDEEGSGPLHVGAFSPNPRVTQLLLENGADPNS</sequence>
<dbReference type="InterPro" id="IPR002110">
    <property type="entry name" value="Ankyrin_rpt"/>
</dbReference>
<dbReference type="EMBL" id="CAJNIZ010011170">
    <property type="protein sequence ID" value="CAE7316168.1"/>
    <property type="molecule type" value="Genomic_DNA"/>
</dbReference>
<protein>
    <submittedName>
        <fullName evidence="4">ANKRD50 protein</fullName>
    </submittedName>
</protein>
<dbReference type="Pfam" id="PF00023">
    <property type="entry name" value="Ank"/>
    <property type="match status" value="1"/>
</dbReference>
<evidence type="ECO:0000256" key="3">
    <source>
        <dbReference type="PROSITE-ProRule" id="PRU00023"/>
    </source>
</evidence>
<keyword evidence="5" id="KW-1185">Reference proteome</keyword>
<evidence type="ECO:0000313" key="4">
    <source>
        <dbReference type="EMBL" id="CAE7316168.1"/>
    </source>
</evidence>
<dbReference type="PANTHER" id="PTHR24198">
    <property type="entry name" value="ANKYRIN REPEAT AND PROTEIN KINASE DOMAIN-CONTAINING PROTEIN"/>
    <property type="match status" value="1"/>
</dbReference>
<gene>
    <name evidence="4" type="primary">ANKRD50</name>
    <name evidence="4" type="ORF">SPIL2461_LOCUS7263</name>
</gene>
<dbReference type="InterPro" id="IPR036770">
    <property type="entry name" value="Ankyrin_rpt-contain_sf"/>
</dbReference>